<keyword evidence="8" id="KW-1185">Reference proteome</keyword>
<sequence length="782" mass="85793">MLETATEVRRPFPFGREDLDPERIGLGVRQTLDHYFHWRDDSPGVIAAHVDGYTEQLRQILSRHGAAGTLHRAAWPPRRRREERAQAVRELNYFGVYNLSEIPGPADVARAERLARVHAGAVRDTLAAIEGGHGPAGVVAALEARFPGLRGVPETRWLLARLDRLHRCLPDTVVRAGAMGKVVRTLAGVLAIGAYDTRDAGGAAIRAHLTRILPGAYAYGAAYAIVDDSFQDLRSEHIPQADRDRLHRLILRGLSTGGAVDPADIPDHPLAEELHELYGVALDVYPFGTHRHLYQAAESMYLAQHRDAELSPEGGLDAAYPDIFLKAGLSRVVANLLGRREVDEGFYARCLNTIFLSQFKDDLADREEDRRAGRTTPFTLPAPARAGGRADPLYDLFAYDAYVVEQVYGGHPAARDALIGVGTVKLVAHLCRDPRATLALLDEYPATAQIASFLRTAASVPRRALPHLTTGDLRVKRAAAVIMGERDPNSVDARTFVLDRLERINELVHECHTGVDAGELAPILAYTMDGPAKRLRPALTLMLAEGLGVADTLSEPLLGAIELFHTASLIFDDLPAQDDAALRRGRPAAHTVFDEGSVQLAAISMLSSGFGMLARLDRHYPAQRVTDVIEYVGKVLGPQRLCRGQYLDLRFARDARPVTGEDILEMYRLKTSTMVEAALVPLMMLLERPAGEIELVTRYADHAGVVFQARDDILDATATSAQLGKDAGADLGKANLVRVYGLPEARRLMEQHRADAVACLHALPFDTRLLEGIVDHFADRRR</sequence>
<dbReference type="InterPro" id="IPR008949">
    <property type="entry name" value="Isoprenoid_synthase_dom_sf"/>
</dbReference>
<name>A0A8J3J9J5_9ACTN</name>
<dbReference type="GO" id="GO:0046872">
    <property type="term" value="F:metal ion binding"/>
    <property type="evidence" value="ECO:0007669"/>
    <property type="project" value="UniProtKB-KW"/>
</dbReference>
<dbReference type="CDD" id="cd00867">
    <property type="entry name" value="Trans_IPPS"/>
    <property type="match status" value="1"/>
</dbReference>
<comment type="cofactor">
    <cofactor evidence="1">
        <name>Mg(2+)</name>
        <dbReference type="ChEBI" id="CHEBI:18420"/>
    </cofactor>
</comment>
<keyword evidence="6" id="KW-0414">Isoprene biosynthesis</keyword>
<comment type="similarity">
    <text evidence="2">Belongs to the FPP/GGPP synthase family.</text>
</comment>
<dbReference type="InterPro" id="IPR000092">
    <property type="entry name" value="Polyprenyl_synt"/>
</dbReference>
<dbReference type="GO" id="GO:0004659">
    <property type="term" value="F:prenyltransferase activity"/>
    <property type="evidence" value="ECO:0007669"/>
    <property type="project" value="InterPro"/>
</dbReference>
<evidence type="ECO:0000313" key="8">
    <source>
        <dbReference type="Proteomes" id="UP000601223"/>
    </source>
</evidence>
<dbReference type="EMBL" id="BONF01000001">
    <property type="protein sequence ID" value="GIF78659.1"/>
    <property type="molecule type" value="Genomic_DNA"/>
</dbReference>
<dbReference type="PANTHER" id="PTHR43281">
    <property type="entry name" value="FARNESYL DIPHOSPHATE SYNTHASE"/>
    <property type="match status" value="1"/>
</dbReference>
<dbReference type="Pfam" id="PF00348">
    <property type="entry name" value="polyprenyl_synt"/>
    <property type="match status" value="1"/>
</dbReference>
<reference evidence="7 8" key="1">
    <citation type="submission" date="2021-01" db="EMBL/GenBank/DDBJ databases">
        <title>Whole genome shotgun sequence of Catellatospora bangladeshensis NBRC 107357.</title>
        <authorList>
            <person name="Komaki H."/>
            <person name="Tamura T."/>
        </authorList>
    </citation>
    <scope>NUCLEOTIDE SEQUENCE [LARGE SCALE GENOMIC DNA]</scope>
    <source>
        <strain evidence="7 8">NBRC 107357</strain>
    </source>
</reference>
<proteinExistence type="inferred from homology"/>
<dbReference type="SFLD" id="SFLDS00005">
    <property type="entry name" value="Isoprenoid_Synthase_Type_I"/>
    <property type="match status" value="1"/>
</dbReference>
<dbReference type="AlphaFoldDB" id="A0A8J3J9J5"/>
<gene>
    <name evidence="7" type="ORF">Cba03nite_00080</name>
</gene>
<evidence type="ECO:0000256" key="5">
    <source>
        <dbReference type="ARBA" id="ARBA00022842"/>
    </source>
</evidence>
<dbReference type="PROSITE" id="PS00723">
    <property type="entry name" value="POLYPRENYL_SYNTHASE_1"/>
    <property type="match status" value="1"/>
</dbReference>
<keyword evidence="5" id="KW-0460">Magnesium</keyword>
<comment type="caution">
    <text evidence="7">The sequence shown here is derived from an EMBL/GenBank/DDBJ whole genome shotgun (WGS) entry which is preliminary data.</text>
</comment>
<dbReference type="Gene3D" id="1.10.600.10">
    <property type="entry name" value="Farnesyl Diphosphate Synthase"/>
    <property type="match status" value="1"/>
</dbReference>
<accession>A0A8J3J9J5</accession>
<evidence type="ECO:0000256" key="6">
    <source>
        <dbReference type="ARBA" id="ARBA00023229"/>
    </source>
</evidence>
<protein>
    <recommendedName>
        <fullName evidence="9">Polyprenyl synthetase family protein</fullName>
    </recommendedName>
</protein>
<keyword evidence="4" id="KW-0479">Metal-binding</keyword>
<dbReference type="InterPro" id="IPR033749">
    <property type="entry name" value="Polyprenyl_synt_CS"/>
</dbReference>
<dbReference type="GO" id="GO:0008299">
    <property type="term" value="P:isoprenoid biosynthetic process"/>
    <property type="evidence" value="ECO:0007669"/>
    <property type="project" value="UniProtKB-KW"/>
</dbReference>
<evidence type="ECO:0000256" key="2">
    <source>
        <dbReference type="ARBA" id="ARBA00006706"/>
    </source>
</evidence>
<evidence type="ECO:0000256" key="4">
    <source>
        <dbReference type="ARBA" id="ARBA00022723"/>
    </source>
</evidence>
<evidence type="ECO:0008006" key="9">
    <source>
        <dbReference type="Google" id="ProtNLM"/>
    </source>
</evidence>
<dbReference type="RefSeq" id="WP_203740204.1">
    <property type="nucleotide sequence ID" value="NZ_BONF01000001.1"/>
</dbReference>
<dbReference type="SUPFAM" id="SSF48576">
    <property type="entry name" value="Terpenoid synthases"/>
    <property type="match status" value="1"/>
</dbReference>
<organism evidence="7 8">
    <name type="scientific">Catellatospora bangladeshensis</name>
    <dbReference type="NCBI Taxonomy" id="310355"/>
    <lineage>
        <taxon>Bacteria</taxon>
        <taxon>Bacillati</taxon>
        <taxon>Actinomycetota</taxon>
        <taxon>Actinomycetes</taxon>
        <taxon>Micromonosporales</taxon>
        <taxon>Micromonosporaceae</taxon>
        <taxon>Catellatospora</taxon>
    </lineage>
</organism>
<dbReference type="Proteomes" id="UP000601223">
    <property type="component" value="Unassembled WGS sequence"/>
</dbReference>
<dbReference type="PANTHER" id="PTHR43281:SF1">
    <property type="entry name" value="FARNESYL DIPHOSPHATE SYNTHASE"/>
    <property type="match status" value="1"/>
</dbReference>
<keyword evidence="3" id="KW-0808">Transferase</keyword>
<evidence type="ECO:0000313" key="7">
    <source>
        <dbReference type="EMBL" id="GIF78659.1"/>
    </source>
</evidence>
<evidence type="ECO:0000256" key="1">
    <source>
        <dbReference type="ARBA" id="ARBA00001946"/>
    </source>
</evidence>
<evidence type="ECO:0000256" key="3">
    <source>
        <dbReference type="ARBA" id="ARBA00022679"/>
    </source>
</evidence>